<sequence length="33" mass="3804">MPVNTTSLTKDECKFTKTKMDLERMLVDQGVFP</sequence>
<organism evidence="1">
    <name type="scientific">Phytophthora nicotianae</name>
    <name type="common">Potato buckeye rot agent</name>
    <name type="synonym">Phytophthora parasitica</name>
    <dbReference type="NCBI Taxonomy" id="4792"/>
    <lineage>
        <taxon>Eukaryota</taxon>
        <taxon>Sar</taxon>
        <taxon>Stramenopiles</taxon>
        <taxon>Oomycota</taxon>
        <taxon>Peronosporomycetes</taxon>
        <taxon>Peronosporales</taxon>
        <taxon>Peronosporaceae</taxon>
        <taxon>Phytophthora</taxon>
    </lineage>
</organism>
<evidence type="ECO:0000313" key="1">
    <source>
        <dbReference type="EMBL" id="ETK78061.1"/>
    </source>
</evidence>
<evidence type="ECO:0000313" key="3">
    <source>
        <dbReference type="EMBL" id="ETL84741.1"/>
    </source>
</evidence>
<dbReference type="EMBL" id="KI675054">
    <property type="protein sequence ID" value="ETL31490.1"/>
    <property type="molecule type" value="Genomic_DNA"/>
</dbReference>
<reference evidence="3" key="1">
    <citation type="submission" date="2013-11" db="EMBL/GenBank/DDBJ databases">
        <title>The Genome Sequence of Phytophthora parasitica CHvinca01.</title>
        <authorList>
            <consortium name="The Broad Institute Genomics Platform"/>
            <person name="Russ C."/>
            <person name="Tyler B."/>
            <person name="Panabieres F."/>
            <person name="Shan W."/>
            <person name="Tripathy S."/>
            <person name="Grunwald N."/>
            <person name="Machado M."/>
            <person name="Johnson C.S."/>
            <person name="Arredondo F."/>
            <person name="Hong C."/>
            <person name="Coffey M."/>
            <person name="Young S.K."/>
            <person name="Zeng Q."/>
            <person name="Gargeya S."/>
            <person name="Fitzgerald M."/>
            <person name="Abouelleil A."/>
            <person name="Alvarado L."/>
            <person name="Chapman S.B."/>
            <person name="Gainer-Dewar J."/>
            <person name="Goldberg J."/>
            <person name="Griggs A."/>
            <person name="Gujja S."/>
            <person name="Hansen M."/>
            <person name="Howarth C."/>
            <person name="Imamovic A."/>
            <person name="Ireland A."/>
            <person name="Larimer J."/>
            <person name="McCowan C."/>
            <person name="Murphy C."/>
            <person name="Pearson M."/>
            <person name="Poon T.W."/>
            <person name="Priest M."/>
            <person name="Roberts A."/>
            <person name="Saif S."/>
            <person name="Shea T."/>
            <person name="Sykes S."/>
            <person name="Wortman J."/>
            <person name="Nusbaum C."/>
            <person name="Birren B."/>
        </authorList>
    </citation>
    <scope>NUCLEOTIDE SEQUENCE [LARGE SCALE GENOMIC DNA]</scope>
    <source>
        <strain evidence="3">CHvinca01</strain>
    </source>
</reference>
<dbReference type="Proteomes" id="UP000053864">
    <property type="component" value="Unassembled WGS sequence"/>
</dbReference>
<gene>
    <name evidence="4" type="ORF">L914_15678</name>
    <name evidence="1" type="ORF">L915_15836</name>
    <name evidence="2" type="ORF">L916_15735</name>
    <name evidence="3" type="ORF">L917_15538</name>
</gene>
<evidence type="ECO:0000313" key="4">
    <source>
        <dbReference type="EMBL" id="ETM37896.1"/>
    </source>
</evidence>
<dbReference type="AlphaFoldDB" id="W2G791"/>
<dbReference type="EMBL" id="KI688290">
    <property type="protein sequence ID" value="ETK78061.1"/>
    <property type="molecule type" value="Genomic_DNA"/>
</dbReference>
<dbReference type="Proteomes" id="UP000054532">
    <property type="component" value="Unassembled WGS sequence"/>
</dbReference>
<proteinExistence type="predicted"/>
<dbReference type="EMBL" id="KI681745">
    <property type="protein sequence ID" value="ETL84741.1"/>
    <property type="molecule type" value="Genomic_DNA"/>
</dbReference>
<accession>W2G791</accession>
<dbReference type="Proteomes" id="UP000054423">
    <property type="component" value="Unassembled WGS sequence"/>
</dbReference>
<dbReference type="EMBL" id="KI695009">
    <property type="protein sequence ID" value="ETM37896.1"/>
    <property type="molecule type" value="Genomic_DNA"/>
</dbReference>
<reference evidence="2" key="3">
    <citation type="submission" date="2013-11" db="EMBL/GenBank/DDBJ databases">
        <title>The Genome Sequence of Phytophthora parasitica CJ05E6.</title>
        <authorList>
            <consortium name="The Broad Institute Genomics Platform"/>
            <person name="Russ C."/>
            <person name="Tyler B."/>
            <person name="Panabieres F."/>
            <person name="Shan W."/>
            <person name="Tripathy S."/>
            <person name="Grunwald N."/>
            <person name="Machado M."/>
            <person name="Johnson C.S."/>
            <person name="Arredondo F."/>
            <person name="Hong C."/>
            <person name="Coffey M."/>
            <person name="Young S.K."/>
            <person name="Zeng Q."/>
            <person name="Gargeya S."/>
            <person name="Fitzgerald M."/>
            <person name="Abouelleil A."/>
            <person name="Alvarado L."/>
            <person name="Chapman S.B."/>
            <person name="Gainer-Dewar J."/>
            <person name="Goldberg J."/>
            <person name="Griggs A."/>
            <person name="Gujja S."/>
            <person name="Hansen M."/>
            <person name="Howarth C."/>
            <person name="Imamovic A."/>
            <person name="Ireland A."/>
            <person name="Larimer J."/>
            <person name="McCowan C."/>
            <person name="Murphy C."/>
            <person name="Pearson M."/>
            <person name="Poon T.W."/>
            <person name="Priest M."/>
            <person name="Roberts A."/>
            <person name="Saif S."/>
            <person name="Shea T."/>
            <person name="Sykes S."/>
            <person name="Wortman J."/>
            <person name="Nusbaum C."/>
            <person name="Birren B."/>
        </authorList>
    </citation>
    <scope>NUCLEOTIDE SEQUENCE [LARGE SCALE GENOMIC DNA]</scope>
    <source>
        <strain evidence="2">CJ05E6</strain>
    </source>
</reference>
<dbReference type="Proteomes" id="UP000053236">
    <property type="component" value="Unassembled WGS sequence"/>
</dbReference>
<name>W2G791_PHYNI</name>
<evidence type="ECO:0000313" key="2">
    <source>
        <dbReference type="EMBL" id="ETL31490.1"/>
    </source>
</evidence>
<reference evidence="4" key="4">
    <citation type="submission" date="2013-11" db="EMBL/GenBank/DDBJ databases">
        <title>The Genome Sequence of Phytophthora parasitica IAC_01/95.</title>
        <authorList>
            <consortium name="The Broad Institute Genomics Platform"/>
            <person name="Russ C."/>
            <person name="Tyler B."/>
            <person name="Panabieres F."/>
            <person name="Shan W."/>
            <person name="Tripathy S."/>
            <person name="Grunwald N."/>
            <person name="Machado M."/>
            <person name="Johnson C.S."/>
            <person name="Arredondo F."/>
            <person name="Hong C."/>
            <person name="Coffey M."/>
            <person name="Young S.K."/>
            <person name="Zeng Q."/>
            <person name="Gargeya S."/>
            <person name="Fitzgerald M."/>
            <person name="Abouelleil A."/>
            <person name="Alvarado L."/>
            <person name="Chapman S.B."/>
            <person name="Gainer-Dewar J."/>
            <person name="Goldberg J."/>
            <person name="Griggs A."/>
            <person name="Gujja S."/>
            <person name="Hansen M."/>
            <person name="Howarth C."/>
            <person name="Imamovic A."/>
            <person name="Ireland A."/>
            <person name="Larimer J."/>
            <person name="McCowan C."/>
            <person name="Murphy C."/>
            <person name="Pearson M."/>
            <person name="Poon T.W."/>
            <person name="Priest M."/>
            <person name="Roberts A."/>
            <person name="Saif S."/>
            <person name="Shea T."/>
            <person name="Sykes S."/>
            <person name="Wortman J."/>
            <person name="Nusbaum C."/>
            <person name="Birren B."/>
        </authorList>
    </citation>
    <scope>NUCLEOTIDE SEQUENCE [LARGE SCALE GENOMIC DNA]</scope>
    <source>
        <strain evidence="4">IAC_01/95</strain>
    </source>
</reference>
<protein>
    <submittedName>
        <fullName evidence="1">Uncharacterized protein</fullName>
    </submittedName>
</protein>
<reference evidence="1" key="2">
    <citation type="submission" date="2013-11" db="EMBL/GenBank/DDBJ databases">
        <title>The Genome Sequence of Phytophthora parasitica CJ02B3.</title>
        <authorList>
            <consortium name="The Broad Institute Genomics Platform"/>
            <person name="Russ C."/>
            <person name="Tyler B."/>
            <person name="Panabieres F."/>
            <person name="Shan W."/>
            <person name="Tripathy S."/>
            <person name="Grunwald N."/>
            <person name="Machado M."/>
            <person name="Johnson C.S."/>
            <person name="Arredondo F."/>
            <person name="Hong C."/>
            <person name="Coffey M."/>
            <person name="Young S.K."/>
            <person name="Zeng Q."/>
            <person name="Gargeya S."/>
            <person name="Fitzgerald M."/>
            <person name="Abouelleil A."/>
            <person name="Alvarado L."/>
            <person name="Chapman S.B."/>
            <person name="Gainer-Dewar J."/>
            <person name="Goldberg J."/>
            <person name="Griggs A."/>
            <person name="Gujja S."/>
            <person name="Hansen M."/>
            <person name="Howarth C."/>
            <person name="Imamovic A."/>
            <person name="Ireland A."/>
            <person name="Larimer J."/>
            <person name="McCowan C."/>
            <person name="Murphy C."/>
            <person name="Pearson M."/>
            <person name="Poon T.W."/>
            <person name="Priest M."/>
            <person name="Roberts A."/>
            <person name="Saif S."/>
            <person name="Shea T."/>
            <person name="Sykes S."/>
            <person name="Wortman J."/>
            <person name="Nusbaum C."/>
            <person name="Birren B."/>
        </authorList>
    </citation>
    <scope>NUCLEOTIDE SEQUENCE [LARGE SCALE GENOMIC DNA]</scope>
    <source>
        <strain evidence="1">CJ02B3</strain>
    </source>
</reference>